<dbReference type="EMBL" id="JAPFFF010000028">
    <property type="protein sequence ID" value="KAK8847114.1"/>
    <property type="molecule type" value="Genomic_DNA"/>
</dbReference>
<keyword evidence="3" id="KW-1185">Reference proteome</keyword>
<organism evidence="2 3">
    <name type="scientific">Tritrichomonas musculus</name>
    <dbReference type="NCBI Taxonomy" id="1915356"/>
    <lineage>
        <taxon>Eukaryota</taxon>
        <taxon>Metamonada</taxon>
        <taxon>Parabasalia</taxon>
        <taxon>Tritrichomonadida</taxon>
        <taxon>Tritrichomonadidae</taxon>
        <taxon>Tritrichomonas</taxon>
    </lineage>
</organism>
<comment type="caution">
    <text evidence="2">The sequence shown here is derived from an EMBL/GenBank/DDBJ whole genome shotgun (WGS) entry which is preliminary data.</text>
</comment>
<evidence type="ECO:0000313" key="3">
    <source>
        <dbReference type="Proteomes" id="UP001470230"/>
    </source>
</evidence>
<evidence type="ECO:0000313" key="2">
    <source>
        <dbReference type="EMBL" id="KAK8847114.1"/>
    </source>
</evidence>
<gene>
    <name evidence="2" type="ORF">M9Y10_019694</name>
</gene>
<dbReference type="Proteomes" id="UP001470230">
    <property type="component" value="Unassembled WGS sequence"/>
</dbReference>
<protein>
    <submittedName>
        <fullName evidence="2">Uncharacterized protein</fullName>
    </submittedName>
</protein>
<evidence type="ECO:0000256" key="1">
    <source>
        <dbReference type="SAM" id="SignalP"/>
    </source>
</evidence>
<feature type="chain" id="PRO_5045162393" evidence="1">
    <location>
        <begin position="21"/>
        <end position="117"/>
    </location>
</feature>
<proteinExistence type="predicted"/>
<name>A0ABR2HH36_9EUKA</name>
<accession>A0ABR2HH36</accession>
<feature type="signal peptide" evidence="1">
    <location>
        <begin position="1"/>
        <end position="20"/>
    </location>
</feature>
<keyword evidence="1" id="KW-0732">Signal</keyword>
<reference evidence="2 3" key="1">
    <citation type="submission" date="2024-04" db="EMBL/GenBank/DDBJ databases">
        <title>Tritrichomonas musculus Genome.</title>
        <authorList>
            <person name="Alves-Ferreira E."/>
            <person name="Grigg M."/>
            <person name="Lorenzi H."/>
            <person name="Galac M."/>
        </authorList>
    </citation>
    <scope>NUCLEOTIDE SEQUENCE [LARGE SCALE GENOMIC DNA]</scope>
    <source>
        <strain evidence="2 3">EAF2021</strain>
    </source>
</reference>
<sequence>MLGITQNYLILFDMIPLLFTETICRHHCENNGWDWVTAVIKVFSSYKLISTYITDPIYTFHVNHFLPILYLKNITLNQPDEKIQSFFDRVFTSIFRCAKQGEKDDTIIVTSFKNFEI</sequence>